<keyword evidence="1" id="KW-0472">Membrane</keyword>
<keyword evidence="1" id="KW-1133">Transmembrane helix</keyword>
<dbReference type="KEGG" id="nio:NITINOP_2035"/>
<keyword evidence="3" id="KW-1185">Reference proteome</keyword>
<protein>
    <submittedName>
        <fullName evidence="2">Uncharacterized protein</fullName>
    </submittedName>
</protein>
<evidence type="ECO:0000313" key="3">
    <source>
        <dbReference type="Proteomes" id="UP000066284"/>
    </source>
</evidence>
<name>A0A0S4KTA5_9BACT</name>
<dbReference type="STRING" id="1715989.NITINOP_2035"/>
<evidence type="ECO:0000313" key="2">
    <source>
        <dbReference type="EMBL" id="CUQ67007.1"/>
    </source>
</evidence>
<dbReference type="AlphaFoldDB" id="A0A0S4KTA5"/>
<proteinExistence type="predicted"/>
<reference evidence="3" key="1">
    <citation type="submission" date="2015-09" db="EMBL/GenBank/DDBJ databases">
        <authorList>
            <person name="Daims H."/>
        </authorList>
    </citation>
    <scope>NUCLEOTIDE SEQUENCE [LARGE SCALE GENOMIC DNA]</scope>
</reference>
<keyword evidence="1" id="KW-0812">Transmembrane</keyword>
<evidence type="ECO:0000256" key="1">
    <source>
        <dbReference type="SAM" id="Phobius"/>
    </source>
</evidence>
<sequence length="70" mass="7989">MSRSVRSIPDPTDHEPALTIIFCTDHPSLVDNFVLLMPPLLFSFYSPSFIWFPLWVVTLLTVSRPLNQGD</sequence>
<dbReference type="Proteomes" id="UP000066284">
    <property type="component" value="Chromosome 1"/>
</dbReference>
<feature type="transmembrane region" description="Helical" evidence="1">
    <location>
        <begin position="42"/>
        <end position="62"/>
    </location>
</feature>
<gene>
    <name evidence="2" type="ORF">NITINOP_2035</name>
</gene>
<accession>A0A0S4KTA5</accession>
<organism evidence="2 3">
    <name type="scientific">Candidatus Nitrospira inopinata</name>
    <dbReference type="NCBI Taxonomy" id="1715989"/>
    <lineage>
        <taxon>Bacteria</taxon>
        <taxon>Pseudomonadati</taxon>
        <taxon>Nitrospirota</taxon>
        <taxon>Nitrospiria</taxon>
        <taxon>Nitrospirales</taxon>
        <taxon>Nitrospiraceae</taxon>
        <taxon>Nitrospira</taxon>
    </lineage>
</organism>
<dbReference type="EMBL" id="LN885086">
    <property type="protein sequence ID" value="CUQ67007.1"/>
    <property type="molecule type" value="Genomic_DNA"/>
</dbReference>